<dbReference type="STRING" id="1036808.A0A0C3D513"/>
<reference evidence="3" key="2">
    <citation type="submission" date="2015-01" db="EMBL/GenBank/DDBJ databases">
        <title>Evolutionary Origins and Diversification of the Mycorrhizal Mutualists.</title>
        <authorList>
            <consortium name="DOE Joint Genome Institute"/>
            <consortium name="Mycorrhizal Genomics Consortium"/>
            <person name="Kohler A."/>
            <person name="Kuo A."/>
            <person name="Nagy L.G."/>
            <person name="Floudas D."/>
            <person name="Copeland A."/>
            <person name="Barry K.W."/>
            <person name="Cichocki N."/>
            <person name="Veneault-Fourrey C."/>
            <person name="LaButti K."/>
            <person name="Lindquist E.A."/>
            <person name="Lipzen A."/>
            <person name="Lundell T."/>
            <person name="Morin E."/>
            <person name="Murat C."/>
            <person name="Riley R."/>
            <person name="Ohm R."/>
            <person name="Sun H."/>
            <person name="Tunlid A."/>
            <person name="Henrissat B."/>
            <person name="Grigoriev I.V."/>
            <person name="Hibbett D.S."/>
            <person name="Martin F."/>
        </authorList>
    </citation>
    <scope>NUCLEOTIDE SEQUENCE [LARGE SCALE GENOMIC DNA]</scope>
    <source>
        <strain evidence="3">Foug A</strain>
    </source>
</reference>
<evidence type="ECO:0000313" key="3">
    <source>
        <dbReference type="Proteomes" id="UP000053989"/>
    </source>
</evidence>
<evidence type="ECO:0000259" key="1">
    <source>
        <dbReference type="Pfam" id="PF12937"/>
    </source>
</evidence>
<organism evidence="2 3">
    <name type="scientific">Scleroderma citrinum Foug A</name>
    <dbReference type="NCBI Taxonomy" id="1036808"/>
    <lineage>
        <taxon>Eukaryota</taxon>
        <taxon>Fungi</taxon>
        <taxon>Dikarya</taxon>
        <taxon>Basidiomycota</taxon>
        <taxon>Agaricomycotina</taxon>
        <taxon>Agaricomycetes</taxon>
        <taxon>Agaricomycetidae</taxon>
        <taxon>Boletales</taxon>
        <taxon>Sclerodermatineae</taxon>
        <taxon>Sclerodermataceae</taxon>
        <taxon>Scleroderma</taxon>
    </lineage>
</organism>
<accession>A0A0C3D513</accession>
<evidence type="ECO:0000313" key="2">
    <source>
        <dbReference type="EMBL" id="KIM51161.1"/>
    </source>
</evidence>
<dbReference type="InParanoid" id="A0A0C3D513"/>
<feature type="domain" description="F-box" evidence="1">
    <location>
        <begin position="51"/>
        <end position="107"/>
    </location>
</feature>
<protein>
    <recommendedName>
        <fullName evidence="1">F-box domain-containing protein</fullName>
    </recommendedName>
</protein>
<sequence>MTPNLLRVSHSPNFNDTSVTSKEAFSEQAAGGIDEVTRVVPLTSPEHTSLYRLPPELLANIFLEYMQQYRFSSYARRVPPWVNVSYICRYWRSVALNCANLWTRLFFLPSEWMDELLRRSKTAPLVVRINFYGWESDLGPIHHSLEKALGHMERIQDLWIDCDSSKDILNVIHARLTAAAPLLRSLHLSTYRDGENHFIICNDMLPGAGLRRLHLHLCHVDWSSPIFNGLTELSLSYIVNNATECWDGLLLVLGQLPLLRQLCVDNVLSADITFEDSFINTRNRAMVSLCQLEKLTLTDPIPWVMTLLARLEFPGSTIV</sequence>
<dbReference type="OrthoDB" id="3181669at2759"/>
<dbReference type="InterPro" id="IPR001810">
    <property type="entry name" value="F-box_dom"/>
</dbReference>
<proteinExistence type="predicted"/>
<dbReference type="Gene3D" id="1.20.1280.50">
    <property type="match status" value="1"/>
</dbReference>
<keyword evidence="3" id="KW-1185">Reference proteome</keyword>
<dbReference type="EMBL" id="KN822280">
    <property type="protein sequence ID" value="KIM51161.1"/>
    <property type="molecule type" value="Genomic_DNA"/>
</dbReference>
<dbReference type="AlphaFoldDB" id="A0A0C3D513"/>
<dbReference type="Proteomes" id="UP000053989">
    <property type="component" value="Unassembled WGS sequence"/>
</dbReference>
<reference evidence="2 3" key="1">
    <citation type="submission" date="2014-04" db="EMBL/GenBank/DDBJ databases">
        <authorList>
            <consortium name="DOE Joint Genome Institute"/>
            <person name="Kuo A."/>
            <person name="Kohler A."/>
            <person name="Nagy L.G."/>
            <person name="Floudas D."/>
            <person name="Copeland A."/>
            <person name="Barry K.W."/>
            <person name="Cichocki N."/>
            <person name="Veneault-Fourrey C."/>
            <person name="LaButti K."/>
            <person name="Lindquist E.A."/>
            <person name="Lipzen A."/>
            <person name="Lundell T."/>
            <person name="Morin E."/>
            <person name="Murat C."/>
            <person name="Sun H."/>
            <person name="Tunlid A."/>
            <person name="Henrissat B."/>
            <person name="Grigoriev I.V."/>
            <person name="Hibbett D.S."/>
            <person name="Martin F."/>
            <person name="Nordberg H.P."/>
            <person name="Cantor M.N."/>
            <person name="Hua S.X."/>
        </authorList>
    </citation>
    <scope>NUCLEOTIDE SEQUENCE [LARGE SCALE GENOMIC DNA]</scope>
    <source>
        <strain evidence="2 3">Foug A</strain>
    </source>
</reference>
<name>A0A0C3D513_9AGAM</name>
<gene>
    <name evidence="2" type="ORF">SCLCIDRAFT_33684</name>
</gene>
<dbReference type="HOGENOM" id="CLU_871991_0_0_1"/>
<dbReference type="Pfam" id="PF12937">
    <property type="entry name" value="F-box-like"/>
    <property type="match status" value="1"/>
</dbReference>